<feature type="region of interest" description="Disordered" evidence="1">
    <location>
        <begin position="36"/>
        <end position="58"/>
    </location>
</feature>
<dbReference type="EMBL" id="BAABJZ010000003">
    <property type="protein sequence ID" value="GAA4872572.1"/>
    <property type="molecule type" value="Genomic_DNA"/>
</dbReference>
<proteinExistence type="predicted"/>
<keyword evidence="3" id="KW-1185">Reference proteome</keyword>
<reference evidence="3" key="1">
    <citation type="journal article" date="2019" name="Int. J. Syst. Evol. Microbiol.">
        <title>The Global Catalogue of Microorganisms (GCM) 10K type strain sequencing project: providing services to taxonomists for standard genome sequencing and annotation.</title>
        <authorList>
            <consortium name="The Broad Institute Genomics Platform"/>
            <consortium name="The Broad Institute Genome Sequencing Center for Infectious Disease"/>
            <person name="Wu L."/>
            <person name="Ma J."/>
        </authorList>
    </citation>
    <scope>NUCLEOTIDE SEQUENCE [LARGE SCALE GENOMIC DNA]</scope>
    <source>
        <strain evidence="3">JCM 18401</strain>
    </source>
</reference>
<dbReference type="Pfam" id="PF05787">
    <property type="entry name" value="PhoX"/>
    <property type="match status" value="1"/>
</dbReference>
<dbReference type="Proteomes" id="UP001499988">
    <property type="component" value="Unassembled WGS sequence"/>
</dbReference>
<dbReference type="PANTHER" id="PTHR35399:SF2">
    <property type="entry name" value="DUF839 DOMAIN-CONTAINING PROTEIN"/>
    <property type="match status" value="1"/>
</dbReference>
<dbReference type="RefSeq" id="WP_345332317.1">
    <property type="nucleotide sequence ID" value="NZ_BAABJZ010000003.1"/>
</dbReference>
<evidence type="ECO:0000313" key="2">
    <source>
        <dbReference type="EMBL" id="GAA4872572.1"/>
    </source>
</evidence>
<gene>
    <name evidence="2" type="ORF">GCM10023333_01700</name>
</gene>
<dbReference type="PROSITE" id="PS51257">
    <property type="entry name" value="PROKAR_LIPOPROTEIN"/>
    <property type="match status" value="1"/>
</dbReference>
<dbReference type="InterPro" id="IPR008557">
    <property type="entry name" value="PhoX"/>
</dbReference>
<feature type="compositionally biased region" description="Pro residues" evidence="1">
    <location>
        <begin position="36"/>
        <end position="50"/>
    </location>
</feature>
<accession>A0ABP9EEL6</accession>
<comment type="caution">
    <text evidence="2">The sequence shown here is derived from an EMBL/GenBank/DDBJ whole genome shotgun (WGS) entry which is preliminary data.</text>
</comment>
<protein>
    <submittedName>
        <fullName evidence="2">Uncharacterized protein</fullName>
    </submittedName>
</protein>
<evidence type="ECO:0000256" key="1">
    <source>
        <dbReference type="SAM" id="MobiDB-lite"/>
    </source>
</evidence>
<name>A0ABP9EEL6_9GAMM</name>
<organism evidence="2 3">
    <name type="scientific">Ferrimonas pelagia</name>
    <dbReference type="NCBI Taxonomy" id="1177826"/>
    <lineage>
        <taxon>Bacteria</taxon>
        <taxon>Pseudomonadati</taxon>
        <taxon>Pseudomonadota</taxon>
        <taxon>Gammaproteobacteria</taxon>
        <taxon>Alteromonadales</taxon>
        <taxon>Ferrimonadaceae</taxon>
        <taxon>Ferrimonas</taxon>
    </lineage>
</organism>
<evidence type="ECO:0000313" key="3">
    <source>
        <dbReference type="Proteomes" id="UP001499988"/>
    </source>
</evidence>
<dbReference type="PANTHER" id="PTHR35399">
    <property type="entry name" value="SLR8030 PROTEIN"/>
    <property type="match status" value="1"/>
</dbReference>
<sequence length="688" mass="74902">MAQFKFSALAIALAMGLAGCNSEVDNNGHDIILPPNPGTPPITPEPPPTCDPETDDNCSDGDEDIDIDVPECEEDCEDKTEPGDLYRVATLPAGAEVSGLTVTKSGELLFNVKSPANSWSQGDDEFKTGAIGIVKGLNVNTDLTRELLDVLDKPALPELDDEDKPIYSEQHLTVRLVQGDYQPLGIAGEDGLGVITGKGEQPAIFDPSDRVAFNIFLDNEDGSATLFTGWDTTPGGLSRMTLSQSEGIWTVTDVEMLDFTGINGTAGNYAGTMSPWGTILFTETHAANPAGGTSTTSKFFNVPEDNYSYKLKNGNENTVDRHDFAQTMEQYLAGEFPNAYRYGFVHEFNPTTGEVRALPMLGRTEHSQLAIMPDNKTVYFGHTSVSGSLMKFVADTEKDLSEGTLYLSRVVQDTEEGADPAETGFNIEWVPLLTDSVSLQDVEAWIAEWDEIGTEAFAETHANSQNGSDGLVDNDLASNYLTNNDMNQWAASLSDFTWFTAGGNSITGGDIYKNGRFKVDERPAFLETKMASFRRQANTNKSFNEDLRATAAWRYVNGFAFNANRAKSDDDAYIYFTNGDFNYNMSNTGNNSAAIVVSDRVGACGGLYRMPIEANYSISRIEPVLMGGDDQNNTDLEEFDYRCDPNLPAQINSITVLDDGRLLLGEGDAGSADSAGQLNKSIWLYHPE</sequence>